<evidence type="ECO:0000256" key="2">
    <source>
        <dbReference type="ARBA" id="ARBA00022692"/>
    </source>
</evidence>
<organism evidence="8">
    <name type="scientific">Chlamydomonas euryale</name>
    <dbReference type="NCBI Taxonomy" id="1486919"/>
    <lineage>
        <taxon>Eukaryota</taxon>
        <taxon>Viridiplantae</taxon>
        <taxon>Chlorophyta</taxon>
        <taxon>core chlorophytes</taxon>
        <taxon>Chlorophyceae</taxon>
        <taxon>CS clade</taxon>
        <taxon>Chlamydomonadales</taxon>
        <taxon>Chlamydomonadaceae</taxon>
        <taxon>Chlamydomonas</taxon>
    </lineage>
</organism>
<feature type="domain" description="Cation-transporting P-type ATPase C-terminal" evidence="7">
    <location>
        <begin position="68"/>
        <end position="248"/>
    </location>
</feature>
<sequence>MGITGTEVSKEAAKMVLADDNFATIVIAVREGRRVWDNLRKLLIFNLPVNFAQGFSIWWGYVVGFEQAPLTAIQVLYVNMVTACTMGMSLAVEPAEPGVMNKPPRRIGKRLLGKLVLWRCVFVCVILVILVLGMYEWALSTVPEEYSADKKVNLARAEAFNVLVFCEIGYCLTTRFIKMSTFHPRVFTGNYVIFLTMFLTAGMQVFITYVPGVQWFFNMPDGIMPISWARVFVCMFVVYGIVEIEKRLVDPIMMPIIRPCFGWIYSHSPKFFKLDPEEDEHDKKARVRRESLTGSQQLDSAAGTPTHAGGSPVVLGRTSATYGVAVTLAASGGAVRTASGRLTELTTTAGDLTRGGSGALPAADGKPDVKLTLEDAAKVQRQGSNKKVALADQ</sequence>
<dbReference type="AlphaFoldDB" id="A0A7R9VWV2"/>
<dbReference type="GO" id="GO:0036376">
    <property type="term" value="P:sodium ion export across plasma membrane"/>
    <property type="evidence" value="ECO:0007669"/>
    <property type="project" value="TreeGrafter"/>
</dbReference>
<dbReference type="EMBL" id="HBEC01041533">
    <property type="protein sequence ID" value="CAD8307863.1"/>
    <property type="molecule type" value="Transcribed_RNA"/>
</dbReference>
<proteinExistence type="predicted"/>
<keyword evidence="4 6" id="KW-0472">Membrane</keyword>
<name>A0A7R9VWV2_9CHLO</name>
<feature type="transmembrane region" description="Helical" evidence="6">
    <location>
        <begin position="222"/>
        <end position="242"/>
    </location>
</feature>
<evidence type="ECO:0000313" key="8">
    <source>
        <dbReference type="EMBL" id="CAD8307863.1"/>
    </source>
</evidence>
<keyword evidence="2 6" id="KW-0812">Transmembrane</keyword>
<comment type="subcellular location">
    <subcellularLocation>
        <location evidence="1">Membrane</location>
    </subcellularLocation>
</comment>
<dbReference type="Pfam" id="PF00689">
    <property type="entry name" value="Cation_ATPase_C"/>
    <property type="match status" value="1"/>
</dbReference>
<dbReference type="GO" id="GO:0005391">
    <property type="term" value="F:P-type sodium:potassium-exchanging transporter activity"/>
    <property type="evidence" value="ECO:0007669"/>
    <property type="project" value="TreeGrafter"/>
</dbReference>
<dbReference type="PANTHER" id="PTHR43294:SF20">
    <property type="entry name" value="P-TYPE ATPASE"/>
    <property type="match status" value="1"/>
</dbReference>
<feature type="region of interest" description="Disordered" evidence="5">
    <location>
        <begin position="282"/>
        <end position="312"/>
    </location>
</feature>
<evidence type="ECO:0000256" key="4">
    <source>
        <dbReference type="ARBA" id="ARBA00023136"/>
    </source>
</evidence>
<dbReference type="InterPro" id="IPR036412">
    <property type="entry name" value="HAD-like_sf"/>
</dbReference>
<accession>A0A7R9VWV2</accession>
<keyword evidence="3 6" id="KW-1133">Transmembrane helix</keyword>
<evidence type="ECO:0000256" key="3">
    <source>
        <dbReference type="ARBA" id="ARBA00022989"/>
    </source>
</evidence>
<evidence type="ECO:0000259" key="7">
    <source>
        <dbReference type="Pfam" id="PF00689"/>
    </source>
</evidence>
<feature type="transmembrane region" description="Helical" evidence="6">
    <location>
        <begin position="42"/>
        <end position="61"/>
    </location>
</feature>
<feature type="transmembrane region" description="Helical" evidence="6">
    <location>
        <begin position="116"/>
        <end position="139"/>
    </location>
</feature>
<dbReference type="InterPro" id="IPR006068">
    <property type="entry name" value="ATPase_P-typ_cation-transptr_C"/>
</dbReference>
<dbReference type="Gene3D" id="3.40.50.1000">
    <property type="entry name" value="HAD superfamily/HAD-like"/>
    <property type="match status" value="1"/>
</dbReference>
<dbReference type="GO" id="GO:0005886">
    <property type="term" value="C:plasma membrane"/>
    <property type="evidence" value="ECO:0007669"/>
    <property type="project" value="TreeGrafter"/>
</dbReference>
<dbReference type="InterPro" id="IPR023214">
    <property type="entry name" value="HAD_sf"/>
</dbReference>
<protein>
    <recommendedName>
        <fullName evidence="7">Cation-transporting P-type ATPase C-terminal domain-containing protein</fullName>
    </recommendedName>
</protein>
<dbReference type="GO" id="GO:0006883">
    <property type="term" value="P:intracellular sodium ion homeostasis"/>
    <property type="evidence" value="ECO:0007669"/>
    <property type="project" value="TreeGrafter"/>
</dbReference>
<reference evidence="8" key="1">
    <citation type="submission" date="2021-01" db="EMBL/GenBank/DDBJ databases">
        <authorList>
            <person name="Corre E."/>
            <person name="Pelletier E."/>
            <person name="Niang G."/>
            <person name="Scheremetjew M."/>
            <person name="Finn R."/>
            <person name="Kale V."/>
            <person name="Holt S."/>
            <person name="Cochrane G."/>
            <person name="Meng A."/>
            <person name="Brown T."/>
            <person name="Cohen L."/>
        </authorList>
    </citation>
    <scope>NUCLEOTIDE SEQUENCE</scope>
    <source>
        <strain evidence="8">CCMP219</strain>
    </source>
</reference>
<dbReference type="SUPFAM" id="SSF81665">
    <property type="entry name" value="Calcium ATPase, transmembrane domain M"/>
    <property type="match status" value="1"/>
</dbReference>
<evidence type="ECO:0000256" key="6">
    <source>
        <dbReference type="SAM" id="Phobius"/>
    </source>
</evidence>
<dbReference type="GO" id="GO:1902600">
    <property type="term" value="P:proton transmembrane transport"/>
    <property type="evidence" value="ECO:0007669"/>
    <property type="project" value="TreeGrafter"/>
</dbReference>
<dbReference type="InterPro" id="IPR050510">
    <property type="entry name" value="Cation_transp_ATPase_P-type"/>
</dbReference>
<dbReference type="PANTHER" id="PTHR43294">
    <property type="entry name" value="SODIUM/POTASSIUM-TRANSPORTING ATPASE SUBUNIT ALPHA"/>
    <property type="match status" value="1"/>
</dbReference>
<feature type="transmembrane region" description="Helical" evidence="6">
    <location>
        <begin position="189"/>
        <end position="210"/>
    </location>
</feature>
<dbReference type="GO" id="GO:1990573">
    <property type="term" value="P:potassium ion import across plasma membrane"/>
    <property type="evidence" value="ECO:0007669"/>
    <property type="project" value="TreeGrafter"/>
</dbReference>
<evidence type="ECO:0000256" key="1">
    <source>
        <dbReference type="ARBA" id="ARBA00004370"/>
    </source>
</evidence>
<feature type="transmembrane region" description="Helical" evidence="6">
    <location>
        <begin position="159"/>
        <end position="177"/>
    </location>
</feature>
<dbReference type="SUPFAM" id="SSF56784">
    <property type="entry name" value="HAD-like"/>
    <property type="match status" value="1"/>
</dbReference>
<dbReference type="Gene3D" id="1.20.1110.10">
    <property type="entry name" value="Calcium-transporting ATPase, transmembrane domain"/>
    <property type="match status" value="1"/>
</dbReference>
<gene>
    <name evidence="8" type="ORF">CEUR00632_LOCUS19332</name>
</gene>
<dbReference type="GO" id="GO:0030007">
    <property type="term" value="P:intracellular potassium ion homeostasis"/>
    <property type="evidence" value="ECO:0007669"/>
    <property type="project" value="TreeGrafter"/>
</dbReference>
<dbReference type="InterPro" id="IPR023298">
    <property type="entry name" value="ATPase_P-typ_TM_dom_sf"/>
</dbReference>
<evidence type="ECO:0000256" key="5">
    <source>
        <dbReference type="SAM" id="MobiDB-lite"/>
    </source>
</evidence>
<feature type="transmembrane region" description="Helical" evidence="6">
    <location>
        <begin position="73"/>
        <end position="95"/>
    </location>
</feature>